<keyword evidence="3" id="KW-1185">Reference proteome</keyword>
<proteinExistence type="predicted"/>
<gene>
    <name evidence="2" type="ORF">BST17_14310</name>
</gene>
<dbReference type="SUPFAM" id="SSF51735">
    <property type="entry name" value="NAD(P)-binding Rossmann-fold domains"/>
    <property type="match status" value="1"/>
</dbReference>
<evidence type="ECO:0008006" key="4">
    <source>
        <dbReference type="Google" id="ProtNLM"/>
    </source>
</evidence>
<sequence>MRRRNQHTVDTGAGHRTGTAYAPELAARGGRVVCSGIDDAAAQATATAVDTRPGPATQYRRQMRKIRSGDHPAVAREVRVVALRPG</sequence>
<evidence type="ECO:0000313" key="3">
    <source>
        <dbReference type="Proteomes" id="UP000192366"/>
    </source>
</evidence>
<dbReference type="AlphaFoldDB" id="A0A1W9YWK7"/>
<protein>
    <recommendedName>
        <fullName evidence="4">SDR family NAD(P)-dependent oxidoreductase</fullName>
    </recommendedName>
</protein>
<comment type="caution">
    <text evidence="2">The sequence shown here is derived from an EMBL/GenBank/DDBJ whole genome shotgun (WGS) entry which is preliminary data.</text>
</comment>
<dbReference type="STRING" id="564198.BST17_14310"/>
<reference evidence="2 3" key="1">
    <citation type="submission" date="2017-02" db="EMBL/GenBank/DDBJ databases">
        <title>The new phylogeny of genus Mycobacterium.</title>
        <authorList>
            <person name="Tortoli E."/>
            <person name="Trovato A."/>
            <person name="Cirillo D.M."/>
        </authorList>
    </citation>
    <scope>NUCLEOTIDE SEQUENCE [LARGE SCALE GENOMIC DNA]</scope>
    <source>
        <strain evidence="2 3">DSM 45578</strain>
    </source>
</reference>
<dbReference type="Proteomes" id="UP000192366">
    <property type="component" value="Unassembled WGS sequence"/>
</dbReference>
<accession>A0A1W9YWK7</accession>
<evidence type="ECO:0000256" key="1">
    <source>
        <dbReference type="SAM" id="MobiDB-lite"/>
    </source>
</evidence>
<dbReference type="EMBL" id="MVHJ01000010">
    <property type="protein sequence ID" value="ORA04448.1"/>
    <property type="molecule type" value="Genomic_DNA"/>
</dbReference>
<feature type="region of interest" description="Disordered" evidence="1">
    <location>
        <begin position="1"/>
        <end position="21"/>
    </location>
</feature>
<organism evidence="2 3">
    <name type="scientific">Mycolicibacterium bacteremicum</name>
    <name type="common">Mycobacterium bacteremicum</name>
    <dbReference type="NCBI Taxonomy" id="564198"/>
    <lineage>
        <taxon>Bacteria</taxon>
        <taxon>Bacillati</taxon>
        <taxon>Actinomycetota</taxon>
        <taxon>Actinomycetes</taxon>
        <taxon>Mycobacteriales</taxon>
        <taxon>Mycobacteriaceae</taxon>
        <taxon>Mycolicibacterium</taxon>
    </lineage>
</organism>
<dbReference type="InterPro" id="IPR036291">
    <property type="entry name" value="NAD(P)-bd_dom_sf"/>
</dbReference>
<name>A0A1W9YWK7_MYCBA</name>
<evidence type="ECO:0000313" key="2">
    <source>
        <dbReference type="EMBL" id="ORA04448.1"/>
    </source>
</evidence>